<evidence type="ECO:0000313" key="2">
    <source>
        <dbReference type="Proteomes" id="UP000245488"/>
    </source>
</evidence>
<protein>
    <submittedName>
        <fullName evidence="1">2-hydroxy-6-oxo-6-phenylhexa-2,4-dienoate hydrolase</fullName>
    </submittedName>
</protein>
<dbReference type="AlphaFoldDB" id="A0A317G9D6"/>
<accession>A0A317G9D6</accession>
<keyword evidence="2" id="KW-1185">Reference proteome</keyword>
<dbReference type="EMBL" id="NXNG01000001">
    <property type="protein sequence ID" value="PWT29490.1"/>
    <property type="molecule type" value="Genomic_DNA"/>
</dbReference>
<reference evidence="1 2" key="1">
    <citation type="submission" date="2017-09" db="EMBL/GenBank/DDBJ databases">
        <title>High-quality draft genome sequence of Butyrivibrio fibrisolvens INBov1, isolated from cow rumen.</title>
        <authorList>
            <person name="Rodriguez Hernaez J."/>
            <person name="Rivarola M."/>
            <person name="Paniego N."/>
            <person name="Cravero S."/>
            <person name="Ceron Cucchi M."/>
            <person name="Martinez M.C."/>
        </authorList>
    </citation>
    <scope>NUCLEOTIDE SEQUENCE [LARGE SCALE GENOMIC DNA]</scope>
    <source>
        <strain evidence="1 2">INBov1</strain>
    </source>
</reference>
<evidence type="ECO:0000313" key="1">
    <source>
        <dbReference type="EMBL" id="PWT29490.1"/>
    </source>
</evidence>
<comment type="caution">
    <text evidence="1">The sequence shown here is derived from an EMBL/GenBank/DDBJ whole genome shotgun (WGS) entry which is preliminary data.</text>
</comment>
<gene>
    <name evidence="1" type="ORF">CPT75_18675</name>
</gene>
<keyword evidence="1" id="KW-0378">Hydrolase</keyword>
<name>A0A317G9D6_BUTFI</name>
<proteinExistence type="predicted"/>
<sequence>MITVTKKIEKYIKDNHNGRLDGAIGSSLGSSFVGQLVQRENVHIDHAIFGSPDLDQSGKVAAKLQSMLVVPLLTSFTKGQKKRNKTKEKLKSFFQMSEETAEKFMNCFSKFDPISIRNEYYTDLLTHLKDDISVEHTKAHFIYANKMGEKYLKRYKKYFHDPEIREFDMQHEQWLFGEKEYADPVLKAIDEFMDAPV</sequence>
<organism evidence="1 2">
    <name type="scientific">Butyrivibrio fibrisolvens</name>
    <dbReference type="NCBI Taxonomy" id="831"/>
    <lineage>
        <taxon>Bacteria</taxon>
        <taxon>Bacillati</taxon>
        <taxon>Bacillota</taxon>
        <taxon>Clostridia</taxon>
        <taxon>Lachnospirales</taxon>
        <taxon>Lachnospiraceae</taxon>
        <taxon>Butyrivibrio</taxon>
    </lineage>
</organism>
<dbReference type="Proteomes" id="UP000245488">
    <property type="component" value="Chromosome"/>
</dbReference>
<dbReference type="GO" id="GO:0016787">
    <property type="term" value="F:hydrolase activity"/>
    <property type="evidence" value="ECO:0007669"/>
    <property type="project" value="UniProtKB-KW"/>
</dbReference>